<feature type="compositionally biased region" description="Basic and acidic residues" evidence="1">
    <location>
        <begin position="2440"/>
        <end position="2468"/>
    </location>
</feature>
<dbReference type="PANTHER" id="PTHR46848">
    <property type="entry name" value="REGULATOR OF G-PROTEIN SIGNALING 3"/>
    <property type="match status" value="1"/>
</dbReference>
<dbReference type="SMART" id="SM00239">
    <property type="entry name" value="C2"/>
    <property type="match status" value="1"/>
</dbReference>
<feature type="compositionally biased region" description="Basic and acidic residues" evidence="1">
    <location>
        <begin position="2883"/>
        <end position="2893"/>
    </location>
</feature>
<keyword evidence="6" id="KW-1185">Reference proteome</keyword>
<feature type="compositionally biased region" description="Polar residues" evidence="1">
    <location>
        <begin position="2270"/>
        <end position="2286"/>
    </location>
</feature>
<feature type="region of interest" description="Disordered" evidence="1">
    <location>
        <begin position="1475"/>
        <end position="1547"/>
    </location>
</feature>
<dbReference type="InterPro" id="IPR000219">
    <property type="entry name" value="DH_dom"/>
</dbReference>
<feature type="region of interest" description="Disordered" evidence="1">
    <location>
        <begin position="2594"/>
        <end position="2642"/>
    </location>
</feature>
<dbReference type="Pfam" id="PF00621">
    <property type="entry name" value="RhoGEF"/>
    <property type="match status" value="1"/>
</dbReference>
<dbReference type="HOGENOM" id="CLU_225294_0_0_1"/>
<feature type="compositionally biased region" description="Polar residues" evidence="1">
    <location>
        <begin position="1475"/>
        <end position="1499"/>
    </location>
</feature>
<feature type="domain" description="C2" evidence="2">
    <location>
        <begin position="370"/>
        <end position="487"/>
    </location>
</feature>
<dbReference type="EnsemblMetazoa" id="SMAR009713-RA">
    <property type="protein sequence ID" value="SMAR009713-PA"/>
    <property type="gene ID" value="SMAR009713"/>
</dbReference>
<dbReference type="Pfam" id="PF00595">
    <property type="entry name" value="PDZ"/>
    <property type="match status" value="1"/>
</dbReference>
<sequence length="3265" mass="361817">MIRVFKPDTVIVKLDNNKMDFSEKDIGFSLPCLQKFLQNNPTEELIKSLLYSGLKMDRAKTYKKPAKTESINEENIPLRSTARNPSYLAAIEDTTTTRRNLRDASTSTHDLNSQRPSDPQSWKRLNILHLFGSECELEINSLHKAENQSKYCHTPESERCSSSSGLGSEYSKTLDPERNNSLQKIRINEDDEENECNVTDYSHIYFTEDWNCQPDTPSVLKTSQSSAFELSSSDSEDWDIYDYSDDESSRSSDYSVYFADRLLNRSLSLQDLCIKSRSDRSHDFSHRWSLEALPSRSFMEAKEESGDYKEYYRSMIDEWSCASTPQDDKASIDEERLRNDECDQVVLEYPVDSRSCKSVRKYKSKDIVACKALLRLSLYVNSGLLTIHVISAKKVEGRQFDSCNSYVQVTLHPEHAKRIPWQTNVVLSTKTPVFDEKFSFELLNSDLDRRLLISLWSCDTTLQHTEFLGCMSFGITHVIKKQVNGWYRLLIENVGERKHFASSKKDLPIAMTTAVQEDVRNDVKNFHSYNSFKKDAFDKKSIGSTAYDIKHMAKTPFTISVEIPRGPKGFGFSVTWVQPVRVARIVSDSPADHSGLKVGDRIIFIGAENVVKASDKTILKLIKNERSCLVLEVYRRGLTIMSALPLRHLEGITDSPPSSSKLSHHSVTSSEFGSSTPTLLRSIASRAPTSRISGFNTPPIIRTEFGCHNSGSWSRLNNECHLPADVARRYAIYQLVSCEETFSNFTYFGLDRFVEPLRSKSNILSSTEHIVLFQNIEELVWLSEGFVERLMEGDVNSVGHSVGSIFQEKILELCGAYQFYCNGIHAADTLLTTKMLNPGFLQFLQEPPIPRERLDITSFIHRPVEHFREVLLLLQTILSNTETRHADYDPLENSVETMKLYYKDITTTLDMLEPRIGTTGAIATMAAVTSGTTMEDLEQRLVFTKSAKSFKLCEPGRQWVFGSELQKQDGKTMKACWVMLFTDILVFTRVGRDKVLFVVEDPISITSINRAYFNIKKKNAEFRLIVDRPKDNQNALLSGLQKRHRAIVLRAESTELKTMWQNYIQRQVWLMRGHEYSATVNSGTPGTARKLLWKNAMSITENNHKLNHNAQTPSKKITGTFVLGKKRTKEPTFGRILPSSSGKRQFLLDFLEGRTKHVNKGFEAESADWDFDNDPIANMKGEELAKLRQQMLSRKLPNYFEGEYEEFFFDDDEEEHKSSRGSHSPAPTIRSNLSTPRKHKVSPVMKPKKLSFRLPIGIDAKSLKTGDDAKMNSQMSLDGKDGSMSSKDSKDRAPSVTDSKPFAHIADTLRGSLERLINHGSPLLRYKDSPKVKKKEEIKVATNDMTPKDSPKMSIRESVKATVKVSLSPKMRESPKSERKENLKISNIVATMPNESDKGTTVRLIENKPILDPDNNIPVIEIKEKVLPSIVSQEVKPEITKKKIIETKVDDEKKKEMKETHPNTNNIVIKAVSDQITNNKQSTSSTSVPIRLSNESTPKLSPRLAKSDVLSSLRKESSSSSSQTSINSQSSQVSKLDDVSPKPTPDKIVASSINVMVPQEQKVYSEKFPPQTPAVVRREIRPTELHLQQKDKPILGVKALTNLVEQNALAKSEAASGVRSLTASPAMKPRTFKPVDGPQTGSPQLMKERVQILNVSERQKVQMTYVESPLMKRREVPQTIAASPLLMRRSDLYNVTASPLTMRRSDANRMSQAVASNLMFEKKFDGNKIPDLTGSVTGSPFLTRKTQENAETGIASPFMTRKTQENAETAIGSPLMTRKTQENAETAIASPLLNRKPTQIVTSSPLLNRKPTQIVTSSSLLNRKPTQIVTSIEETAPTGTGSPVIGKKADAITVQEMTQSVTASPMVNRKSDLSTIEEMVQVVSQIGKKGEVGKNGDVCKVEELANSITSSPVPAKRVGMLKNQESVAASPALAKRDETTPSVSRSLAAKRIQEITQSVGVASPFMSKKTDAIKKEDIQSVVASPLAARRTLINKCQEVSQLATSSPMLSKRDFKPTPDKVQTIVRAVISTTIQIDKTTIESPIPARRNVDSLKKSPPVPPPRKFLQLNNEMIKRDLKVEKVEVETSAAAQNVNKKLEVAPETVPVITMDPNDSVNVEKKANSETSSGYQSEKASTDSPAVVHKEAKSPSREIEKMEFAAESKPMSPKEKEQSIKDLNKDSPSSKHKESSVSTGRLSPKKLSMSKSLSSESGTAQTVIKNGDDSSEKLSLKDKRSLKQDPKGVKPSPDRKTTKSSSSSAAASPKVDIKNASKSGVASPSSKTSSGVKINVKEATVKKDVKKTEPVKKSPSAPVENKGKPMPKTTDSSKIKSSEKSKKETIKPGDKAKASEDAIKKSPISEHKKSDAKDASTKAKKELTNASSKGKDTVVKKEMDKKLKSEKCEVDDKTTVVAKEKTVEGEVEKKKKEEKRDASVSPKPNKVKEGVKKDAVPKEKIVNATNEKTEDSKNVEAQGMAAKDASKSPLMSNIQTRIRHRLENKNEEGKRSREGSPRLIKMCNDNKEFYFDADIEKDYPELVGSPRPMRRDNLFSMSIIKHRCGSIVENRRCGSFDEIQSTSSHHYDCSRNRNLPWRGLGSRKDSYNSHSERDLSKNCLLPPSRTEKTELSPSANAGKSSSPSRDLNKQVEVELTAELCPPGSGQCGEEVDRGYVCYRRGSYNSHTHREMEELLRKECVVEVHCATKGNVQASEERRAHRREAGDGGGGGGGCGGGEPPNKCLNSGKYRPTNSGVPYCVLHNHKKAWREVAVYAPPLDCEETTDVNNPRCSPAGRIESCVANLKESAECVVPNGDELGRLGSSLDDMLKCEVWLMNQCGNIEISSAKQSSVSEGNSSAALHSKKSGTGTVVRKTSKCEPTSDSPSLAKDPKQKSEGKGTPKTPRTAKESLSKGQKSSPKTPNKGSSNSSRIKSGLQKDNSDSKCSPAKTSKESRSQKTTIVNSSTNTSGLRKNSECKVSKTYSPSLCSKNAHPSKNTSNNTNNNNPSEKQCISDAKSVGDANQSSTCRLNEVNYMASTSKDGPILINELDKPKKHPRNILAEQESFGSDVTDDVNSPPTSTVRAVTTISNGNVPTLESSSSSPLTRKAGVKVGVKSKMIASTGAVNSPKLTRRDSGYKLAPSPLVKEILDLEATHSPNRRQSTGNLVKQEDEKKGRFNIFGGQASPGSKIKGSSTESEVIKKNDVKSESSKSSWFSWKSWRKSVEDCASLPGTPPNHTPQMMPRGVAKPTLLSPIRHGSDGDLNSWFADK</sequence>
<dbReference type="OMA" id="ECELEIN"/>
<dbReference type="GO" id="GO:0005886">
    <property type="term" value="C:plasma membrane"/>
    <property type="evidence" value="ECO:0007669"/>
    <property type="project" value="TreeGrafter"/>
</dbReference>
<feature type="region of interest" description="Disordered" evidence="1">
    <location>
        <begin position="1211"/>
        <end position="1246"/>
    </location>
</feature>
<feature type="compositionally biased region" description="Basic and acidic residues" evidence="1">
    <location>
        <begin position="2142"/>
        <end position="2189"/>
    </location>
</feature>
<dbReference type="PROSITE" id="PS50010">
    <property type="entry name" value="DH_2"/>
    <property type="match status" value="1"/>
</dbReference>
<reference evidence="6" key="1">
    <citation type="submission" date="2011-05" db="EMBL/GenBank/DDBJ databases">
        <authorList>
            <person name="Richards S.R."/>
            <person name="Qu J."/>
            <person name="Jiang H."/>
            <person name="Jhangiani S.N."/>
            <person name="Agravi P."/>
            <person name="Goodspeed R."/>
            <person name="Gross S."/>
            <person name="Mandapat C."/>
            <person name="Jackson L."/>
            <person name="Mathew T."/>
            <person name="Pu L."/>
            <person name="Thornton R."/>
            <person name="Saada N."/>
            <person name="Wilczek-Boney K.B."/>
            <person name="Lee S."/>
            <person name="Kovar C."/>
            <person name="Wu Y."/>
            <person name="Scherer S.E."/>
            <person name="Worley K.C."/>
            <person name="Muzny D.M."/>
            <person name="Gibbs R."/>
        </authorList>
    </citation>
    <scope>NUCLEOTIDE SEQUENCE</scope>
    <source>
        <strain evidence="6">Brora</strain>
    </source>
</reference>
<dbReference type="InterPro" id="IPR000008">
    <property type="entry name" value="C2_dom"/>
</dbReference>
<dbReference type="eggNOG" id="KOG3589">
    <property type="taxonomic scope" value="Eukaryota"/>
</dbReference>
<reference evidence="5" key="2">
    <citation type="submission" date="2015-02" db="UniProtKB">
        <authorList>
            <consortium name="EnsemblMetazoa"/>
        </authorList>
    </citation>
    <scope>IDENTIFICATION</scope>
</reference>
<accession>T1J7Q8</accession>
<feature type="compositionally biased region" description="Basic residues" evidence="1">
    <location>
        <begin position="1236"/>
        <end position="1246"/>
    </location>
</feature>
<dbReference type="SUPFAM" id="SSF50729">
    <property type="entry name" value="PH domain-like"/>
    <property type="match status" value="1"/>
</dbReference>
<dbReference type="GO" id="GO:0005085">
    <property type="term" value="F:guanyl-nucleotide exchange factor activity"/>
    <property type="evidence" value="ECO:0007669"/>
    <property type="project" value="InterPro"/>
</dbReference>
<feature type="compositionally biased region" description="Polar residues" evidence="1">
    <location>
        <begin position="2951"/>
        <end position="2966"/>
    </location>
</feature>
<feature type="compositionally biased region" description="Basic and acidic residues" evidence="1">
    <location>
        <begin position="2220"/>
        <end position="2251"/>
    </location>
</feature>
<feature type="compositionally biased region" description="Low complexity" evidence="1">
    <location>
        <begin position="1518"/>
        <end position="1534"/>
    </location>
</feature>
<dbReference type="PANTHER" id="PTHR46848:SF1">
    <property type="entry name" value="REGULATOR OF G-PROTEIN SIGNALING 3"/>
    <property type="match status" value="1"/>
</dbReference>
<feature type="compositionally biased region" description="Polar residues" evidence="1">
    <location>
        <begin position="2625"/>
        <end position="2639"/>
    </location>
</feature>
<dbReference type="Gene3D" id="1.20.900.10">
    <property type="entry name" value="Dbl homology (DH) domain"/>
    <property type="match status" value="1"/>
</dbReference>
<dbReference type="SUPFAM" id="SSF49562">
    <property type="entry name" value="C2 domain (Calcium/lipid-binding domain, CaLB)"/>
    <property type="match status" value="1"/>
</dbReference>
<dbReference type="Proteomes" id="UP000014500">
    <property type="component" value="Unassembled WGS sequence"/>
</dbReference>
<feature type="compositionally biased region" description="Basic and acidic residues" evidence="1">
    <location>
        <begin position="2708"/>
        <end position="2719"/>
    </location>
</feature>
<dbReference type="eggNOG" id="KOG3522">
    <property type="taxonomic scope" value="Eukaryota"/>
</dbReference>
<evidence type="ECO:0000259" key="3">
    <source>
        <dbReference type="PROSITE" id="PS50010"/>
    </source>
</evidence>
<dbReference type="SMART" id="SM00228">
    <property type="entry name" value="PDZ"/>
    <property type="match status" value="1"/>
</dbReference>
<proteinExistence type="predicted"/>
<dbReference type="PROSITE" id="PS50106">
    <property type="entry name" value="PDZ"/>
    <property type="match status" value="1"/>
</dbReference>
<feature type="compositionally biased region" description="Basic and acidic residues" evidence="1">
    <location>
        <begin position="2325"/>
        <end position="2432"/>
    </location>
</feature>
<feature type="compositionally biased region" description="Polar residues" evidence="1">
    <location>
        <begin position="2123"/>
        <end position="2138"/>
    </location>
</feature>
<feature type="region of interest" description="Disordered" evidence="1">
    <location>
        <begin position="2706"/>
        <end position="2727"/>
    </location>
</feature>
<evidence type="ECO:0000313" key="5">
    <source>
        <dbReference type="EnsemblMetazoa" id="SMAR009713-PA"/>
    </source>
</evidence>
<evidence type="ECO:0000259" key="4">
    <source>
        <dbReference type="PROSITE" id="PS50106"/>
    </source>
</evidence>
<feature type="compositionally biased region" description="Basic and acidic residues" evidence="1">
    <location>
        <begin position="2596"/>
        <end position="2610"/>
    </location>
</feature>
<name>T1J7Q8_STRMM</name>
<dbReference type="Gene3D" id="2.30.29.30">
    <property type="entry name" value="Pleckstrin-homology domain (PH domain)/Phosphotyrosine-binding domain (PTB)"/>
    <property type="match status" value="1"/>
</dbReference>
<dbReference type="GO" id="GO:0005634">
    <property type="term" value="C:nucleus"/>
    <property type="evidence" value="ECO:0007669"/>
    <property type="project" value="TreeGrafter"/>
</dbReference>
<protein>
    <submittedName>
        <fullName evidence="5">Uncharacterized protein</fullName>
    </submittedName>
</protein>
<dbReference type="InterPro" id="IPR036034">
    <property type="entry name" value="PDZ_sf"/>
</dbReference>
<evidence type="ECO:0000259" key="2">
    <source>
        <dbReference type="PROSITE" id="PS50004"/>
    </source>
</evidence>
<dbReference type="EMBL" id="JH431939">
    <property type="status" value="NOT_ANNOTATED_CDS"/>
    <property type="molecule type" value="Genomic_DNA"/>
</dbReference>
<evidence type="ECO:0000313" key="6">
    <source>
        <dbReference type="Proteomes" id="UP000014500"/>
    </source>
</evidence>
<feature type="compositionally biased region" description="Polar residues" evidence="1">
    <location>
        <begin position="2906"/>
        <end position="2926"/>
    </location>
</feature>
<dbReference type="SUPFAM" id="SSF48065">
    <property type="entry name" value="DBL homology domain (DH-domain)"/>
    <property type="match status" value="1"/>
</dbReference>
<dbReference type="SUPFAM" id="SSF50156">
    <property type="entry name" value="PDZ domain-like"/>
    <property type="match status" value="1"/>
</dbReference>
<feature type="domain" description="DH" evidence="3">
    <location>
        <begin position="727"/>
        <end position="908"/>
    </location>
</feature>
<dbReference type="InterPro" id="IPR035899">
    <property type="entry name" value="DBL_dom_sf"/>
</dbReference>
<feature type="region of interest" description="Disordered" evidence="1">
    <location>
        <begin position="2104"/>
        <end position="2482"/>
    </location>
</feature>
<dbReference type="SMART" id="SM00325">
    <property type="entry name" value="RhoGEF"/>
    <property type="match status" value="1"/>
</dbReference>
<feature type="domain" description="PDZ" evidence="4">
    <location>
        <begin position="560"/>
        <end position="637"/>
    </location>
</feature>
<evidence type="ECO:0000256" key="1">
    <source>
        <dbReference type="SAM" id="MobiDB-lite"/>
    </source>
</evidence>
<feature type="compositionally biased region" description="Polar residues" evidence="1">
    <location>
        <begin position="2975"/>
        <end position="2990"/>
    </location>
</feature>
<dbReference type="Pfam" id="PF00168">
    <property type="entry name" value="C2"/>
    <property type="match status" value="1"/>
</dbReference>
<feature type="compositionally biased region" description="Basic and acidic residues" evidence="1">
    <location>
        <begin position="2289"/>
        <end position="2306"/>
    </location>
</feature>
<dbReference type="InterPro" id="IPR011993">
    <property type="entry name" value="PH-like_dom_sf"/>
</dbReference>
<feature type="region of interest" description="Disordered" evidence="1">
    <location>
        <begin position="94"/>
        <end position="120"/>
    </location>
</feature>
<feature type="region of interest" description="Disordered" evidence="1">
    <location>
        <begin position="153"/>
        <end position="177"/>
    </location>
</feature>
<dbReference type="Gene3D" id="2.60.40.150">
    <property type="entry name" value="C2 domain"/>
    <property type="match status" value="1"/>
</dbReference>
<feature type="compositionally biased region" description="Low complexity" evidence="1">
    <location>
        <begin position="655"/>
        <end position="670"/>
    </location>
</feature>
<feature type="compositionally biased region" description="Low complexity" evidence="1">
    <location>
        <begin position="2991"/>
        <end position="3000"/>
    </location>
</feature>
<feature type="compositionally biased region" description="Low complexity" evidence="1">
    <location>
        <begin position="160"/>
        <end position="171"/>
    </location>
</feature>
<dbReference type="InterPro" id="IPR001478">
    <property type="entry name" value="PDZ"/>
</dbReference>
<feature type="region of interest" description="Disordered" evidence="1">
    <location>
        <begin position="655"/>
        <end position="675"/>
    </location>
</feature>
<dbReference type="PROSITE" id="PS50004">
    <property type="entry name" value="C2"/>
    <property type="match status" value="1"/>
</dbReference>
<feature type="region of interest" description="Disordered" evidence="1">
    <location>
        <begin position="3223"/>
        <end position="3265"/>
    </location>
</feature>
<organism evidence="5 6">
    <name type="scientific">Strigamia maritima</name>
    <name type="common">European centipede</name>
    <name type="synonym">Geophilus maritimus</name>
    <dbReference type="NCBI Taxonomy" id="126957"/>
    <lineage>
        <taxon>Eukaryota</taxon>
        <taxon>Metazoa</taxon>
        <taxon>Ecdysozoa</taxon>
        <taxon>Arthropoda</taxon>
        <taxon>Myriapoda</taxon>
        <taxon>Chilopoda</taxon>
        <taxon>Pleurostigmophora</taxon>
        <taxon>Geophilomorpha</taxon>
        <taxon>Linotaeniidae</taxon>
        <taxon>Strigamia</taxon>
    </lineage>
</organism>
<feature type="region of interest" description="Disordered" evidence="1">
    <location>
        <begin position="1264"/>
        <end position="1299"/>
    </location>
</feature>
<feature type="region of interest" description="Disordered" evidence="1">
    <location>
        <begin position="3172"/>
        <end position="3192"/>
    </location>
</feature>
<dbReference type="InterPro" id="IPR035892">
    <property type="entry name" value="C2_domain_sf"/>
</dbReference>
<dbReference type="Gene3D" id="2.30.42.10">
    <property type="match status" value="1"/>
</dbReference>
<feature type="compositionally biased region" description="Low complexity" evidence="1">
    <location>
        <begin position="2199"/>
        <end position="2211"/>
    </location>
</feature>
<dbReference type="STRING" id="126957.T1J7Q8"/>
<feature type="region of interest" description="Disordered" evidence="1">
    <location>
        <begin position="2849"/>
        <end position="3015"/>
    </location>
</feature>